<evidence type="ECO:0000256" key="1">
    <source>
        <dbReference type="SAM" id="MobiDB-lite"/>
    </source>
</evidence>
<evidence type="ECO:0000313" key="3">
    <source>
        <dbReference type="Proteomes" id="UP001497457"/>
    </source>
</evidence>
<evidence type="ECO:0000313" key="2">
    <source>
        <dbReference type="EMBL" id="CAL4915582.1"/>
    </source>
</evidence>
<protein>
    <submittedName>
        <fullName evidence="2">Uncharacterized protein</fullName>
    </submittedName>
</protein>
<feature type="region of interest" description="Disordered" evidence="1">
    <location>
        <begin position="32"/>
        <end position="58"/>
    </location>
</feature>
<dbReference type="EMBL" id="OZ075123">
    <property type="protein sequence ID" value="CAL4915582.1"/>
    <property type="molecule type" value="Genomic_DNA"/>
</dbReference>
<sequence>MRVSYRKQVQVECCVQQRLQQQLLLKQKFLPGSSSGTWSSINQGHRHERTGEADPPNEGAFVEGLRGHCRIATAWLVQTVPGGTSTKGRAPEP</sequence>
<proteinExistence type="predicted"/>
<accession>A0ABC8WU50</accession>
<dbReference type="Proteomes" id="UP001497457">
    <property type="component" value="Chromosome 13rd"/>
</dbReference>
<dbReference type="AlphaFoldDB" id="A0ABC8WU50"/>
<organism evidence="2 3">
    <name type="scientific">Urochloa decumbens</name>
    <dbReference type="NCBI Taxonomy" id="240449"/>
    <lineage>
        <taxon>Eukaryota</taxon>
        <taxon>Viridiplantae</taxon>
        <taxon>Streptophyta</taxon>
        <taxon>Embryophyta</taxon>
        <taxon>Tracheophyta</taxon>
        <taxon>Spermatophyta</taxon>
        <taxon>Magnoliopsida</taxon>
        <taxon>Liliopsida</taxon>
        <taxon>Poales</taxon>
        <taxon>Poaceae</taxon>
        <taxon>PACMAD clade</taxon>
        <taxon>Panicoideae</taxon>
        <taxon>Panicodae</taxon>
        <taxon>Paniceae</taxon>
        <taxon>Melinidinae</taxon>
        <taxon>Urochloa</taxon>
    </lineage>
</organism>
<gene>
    <name evidence="2" type="ORF">URODEC1_LOCUS17599</name>
</gene>
<feature type="compositionally biased region" description="Polar residues" evidence="1">
    <location>
        <begin position="32"/>
        <end position="43"/>
    </location>
</feature>
<keyword evidence="3" id="KW-1185">Reference proteome</keyword>
<name>A0ABC8WU50_9POAL</name>
<reference evidence="2 3" key="2">
    <citation type="submission" date="2024-10" db="EMBL/GenBank/DDBJ databases">
        <authorList>
            <person name="Ryan C."/>
        </authorList>
    </citation>
    <scope>NUCLEOTIDE SEQUENCE [LARGE SCALE GENOMIC DNA]</scope>
</reference>
<reference evidence="3" key="1">
    <citation type="submission" date="2024-06" db="EMBL/GenBank/DDBJ databases">
        <authorList>
            <person name="Ryan C."/>
        </authorList>
    </citation>
    <scope>NUCLEOTIDE SEQUENCE [LARGE SCALE GENOMIC DNA]</scope>
</reference>